<organism evidence="2 3">
    <name type="scientific">Algoriphagus yeomjeoni</name>
    <dbReference type="NCBI Taxonomy" id="291403"/>
    <lineage>
        <taxon>Bacteria</taxon>
        <taxon>Pseudomonadati</taxon>
        <taxon>Bacteroidota</taxon>
        <taxon>Cytophagia</taxon>
        <taxon>Cytophagales</taxon>
        <taxon>Cyclobacteriaceae</taxon>
        <taxon>Algoriphagus</taxon>
    </lineage>
</organism>
<proteinExistence type="predicted"/>
<keyword evidence="3" id="KW-1185">Reference proteome</keyword>
<dbReference type="SMART" id="SM01235">
    <property type="entry name" value="Haem_bd"/>
    <property type="match status" value="1"/>
</dbReference>
<feature type="domain" description="Haem-binding" evidence="1">
    <location>
        <begin position="10"/>
        <end position="146"/>
    </location>
</feature>
<gene>
    <name evidence="2" type="ORF">LV83_04038</name>
</gene>
<name>A0A327NWG0_9BACT</name>
<sequence>MLKKIGIVLLVVLVAIQFIPYEKNEGTPAAAPLSGSYNVPDNVDKLLVNACNNCHTNKSEYPWYASIEPVGYWLNQHIEDGKRHLNFDEFTNRPLAYQNHKFEETIEMVEEKEMPLESYTYLGLHPEANLSDADRQVIVDWAKDQMAYLKATYPADSLVMKRRSPPPAQ</sequence>
<evidence type="ECO:0000259" key="1">
    <source>
        <dbReference type="SMART" id="SM01235"/>
    </source>
</evidence>
<comment type="caution">
    <text evidence="2">The sequence shown here is derived from an EMBL/GenBank/DDBJ whole genome shotgun (WGS) entry which is preliminary data.</text>
</comment>
<dbReference type="InterPro" id="IPR025992">
    <property type="entry name" value="Haem-bd"/>
</dbReference>
<dbReference type="OrthoDB" id="196738at2"/>
<evidence type="ECO:0000313" key="2">
    <source>
        <dbReference type="EMBL" id="RAI84415.1"/>
    </source>
</evidence>
<evidence type="ECO:0000313" key="3">
    <source>
        <dbReference type="Proteomes" id="UP000249610"/>
    </source>
</evidence>
<dbReference type="Pfam" id="PF14376">
    <property type="entry name" value="Haem_bd"/>
    <property type="match status" value="1"/>
</dbReference>
<protein>
    <submittedName>
        <fullName evidence="2">Heme-binding protein</fullName>
    </submittedName>
</protein>
<dbReference type="EMBL" id="QLLK01000017">
    <property type="protein sequence ID" value="RAI84415.1"/>
    <property type="molecule type" value="Genomic_DNA"/>
</dbReference>
<dbReference type="Proteomes" id="UP000249610">
    <property type="component" value="Unassembled WGS sequence"/>
</dbReference>
<reference evidence="2 3" key="1">
    <citation type="submission" date="2018-06" db="EMBL/GenBank/DDBJ databases">
        <title>Genomic Encyclopedia of Archaeal and Bacterial Type Strains, Phase II (KMG-II): from individual species to whole genera.</title>
        <authorList>
            <person name="Goeker M."/>
        </authorList>
    </citation>
    <scope>NUCLEOTIDE SEQUENCE [LARGE SCALE GENOMIC DNA]</scope>
    <source>
        <strain evidence="2 3">DSM 23446</strain>
    </source>
</reference>
<dbReference type="AlphaFoldDB" id="A0A327NWG0"/>
<dbReference type="RefSeq" id="WP_111613340.1">
    <property type="nucleotide sequence ID" value="NZ_QLLK01000017.1"/>
</dbReference>
<accession>A0A327NWG0</accession>